<dbReference type="PANTHER" id="PTHR30537:SF5">
    <property type="entry name" value="HTH-TYPE TRANSCRIPTIONAL ACTIVATOR TTDR-RELATED"/>
    <property type="match status" value="1"/>
</dbReference>
<dbReference type="PROSITE" id="PS50931">
    <property type="entry name" value="HTH_LYSR"/>
    <property type="match status" value="1"/>
</dbReference>
<dbReference type="InterPro" id="IPR058163">
    <property type="entry name" value="LysR-type_TF_proteobact-type"/>
</dbReference>
<evidence type="ECO:0000256" key="3">
    <source>
        <dbReference type="ARBA" id="ARBA00023125"/>
    </source>
</evidence>
<dbReference type="SUPFAM" id="SSF46785">
    <property type="entry name" value="Winged helix' DNA-binding domain"/>
    <property type="match status" value="1"/>
</dbReference>
<evidence type="ECO:0000256" key="2">
    <source>
        <dbReference type="ARBA" id="ARBA00023015"/>
    </source>
</evidence>
<dbReference type="InterPro" id="IPR005119">
    <property type="entry name" value="LysR_subst-bd"/>
</dbReference>
<sequence>MNLLEAMRIYVRVVERGSISNAARDLDIGQPAASERIERLEKYLGCRLLLRSARAFNCTPDGIAFYERSKRILSAVEQAVAEMSNDEQAVRGTIRLAAPHCFGETVVTKTLALVRAAYPQIELELMLNDRVADLVTEGVDISFRLGPLGEGAFIARQLGQIGRTLVAAPGYLSQHGLILEPSDLIRHPFIRLQGMFGTDQLPLRHDATVVENASIRTVIRTSHWRPVYETILSGVGIGVLEDPACADALADGRLVRILPQYEVPSFELNLLIQAQRPVPPRVRAIVTLLKTSIPEILERMYVARGKEEDCLEAPANDDASRLLDSSLLR</sequence>
<dbReference type="Gene3D" id="1.10.10.10">
    <property type="entry name" value="Winged helix-like DNA-binding domain superfamily/Winged helix DNA-binding domain"/>
    <property type="match status" value="1"/>
</dbReference>
<dbReference type="Proteomes" id="UP000054978">
    <property type="component" value="Unassembled WGS sequence"/>
</dbReference>
<reference evidence="6" key="1">
    <citation type="submission" date="2016-01" db="EMBL/GenBank/DDBJ databases">
        <authorList>
            <person name="Peeters C."/>
        </authorList>
    </citation>
    <scope>NUCLEOTIDE SEQUENCE [LARGE SCALE GENOMIC DNA]</scope>
    <source>
        <strain evidence="6">LMG 29326</strain>
    </source>
</reference>
<feature type="domain" description="HTH lysR-type" evidence="5">
    <location>
        <begin position="1"/>
        <end position="59"/>
    </location>
</feature>
<keyword evidence="7" id="KW-1185">Reference proteome</keyword>
<keyword evidence="2" id="KW-0805">Transcription regulation</keyword>
<dbReference type="STRING" id="1777144.AWB83_04164"/>
<comment type="caution">
    <text evidence="6">The sequence shown here is derived from an EMBL/GenBank/DDBJ whole genome shotgun (WGS) entry which is preliminary data.</text>
</comment>
<dbReference type="InterPro" id="IPR036390">
    <property type="entry name" value="WH_DNA-bd_sf"/>
</dbReference>
<keyword evidence="4" id="KW-0804">Transcription</keyword>
<dbReference type="SUPFAM" id="SSF53850">
    <property type="entry name" value="Periplasmic binding protein-like II"/>
    <property type="match status" value="1"/>
</dbReference>
<dbReference type="GO" id="GO:0043565">
    <property type="term" value="F:sequence-specific DNA binding"/>
    <property type="evidence" value="ECO:0007669"/>
    <property type="project" value="TreeGrafter"/>
</dbReference>
<evidence type="ECO:0000256" key="4">
    <source>
        <dbReference type="ARBA" id="ARBA00023163"/>
    </source>
</evidence>
<dbReference type="CDD" id="cd08422">
    <property type="entry name" value="PBP2_CrgA_like"/>
    <property type="match status" value="1"/>
</dbReference>
<organism evidence="6 7">
    <name type="scientific">Caballeronia ptereochthonis</name>
    <dbReference type="NCBI Taxonomy" id="1777144"/>
    <lineage>
        <taxon>Bacteria</taxon>
        <taxon>Pseudomonadati</taxon>
        <taxon>Pseudomonadota</taxon>
        <taxon>Betaproteobacteria</taxon>
        <taxon>Burkholderiales</taxon>
        <taxon>Burkholderiaceae</taxon>
        <taxon>Caballeronia</taxon>
    </lineage>
</organism>
<dbReference type="Pfam" id="PF00126">
    <property type="entry name" value="HTH_1"/>
    <property type="match status" value="1"/>
</dbReference>
<dbReference type="FunFam" id="1.10.10.10:FF:000001">
    <property type="entry name" value="LysR family transcriptional regulator"/>
    <property type="match status" value="1"/>
</dbReference>
<evidence type="ECO:0000259" key="5">
    <source>
        <dbReference type="PROSITE" id="PS50931"/>
    </source>
</evidence>
<dbReference type="PRINTS" id="PR00039">
    <property type="entry name" value="HTHLYSR"/>
</dbReference>
<dbReference type="InterPro" id="IPR000847">
    <property type="entry name" value="LysR_HTH_N"/>
</dbReference>
<proteinExistence type="inferred from homology"/>
<dbReference type="EMBL" id="FCOB02000020">
    <property type="protein sequence ID" value="SAK79596.1"/>
    <property type="molecule type" value="Genomic_DNA"/>
</dbReference>
<dbReference type="PANTHER" id="PTHR30537">
    <property type="entry name" value="HTH-TYPE TRANSCRIPTIONAL REGULATOR"/>
    <property type="match status" value="1"/>
</dbReference>
<dbReference type="OrthoDB" id="8885940at2"/>
<protein>
    <submittedName>
        <fullName evidence="6">LysR family transcriptional regulator</fullName>
    </submittedName>
</protein>
<dbReference type="AlphaFoldDB" id="A0A158CCF1"/>
<gene>
    <name evidence="6" type="ORF">AWB83_04164</name>
</gene>
<keyword evidence="3" id="KW-0238">DNA-binding</keyword>
<dbReference type="GO" id="GO:0003700">
    <property type="term" value="F:DNA-binding transcription factor activity"/>
    <property type="evidence" value="ECO:0007669"/>
    <property type="project" value="InterPro"/>
</dbReference>
<accession>A0A158CCF1</accession>
<evidence type="ECO:0000256" key="1">
    <source>
        <dbReference type="ARBA" id="ARBA00009437"/>
    </source>
</evidence>
<evidence type="ECO:0000313" key="6">
    <source>
        <dbReference type="EMBL" id="SAK79596.1"/>
    </source>
</evidence>
<dbReference type="GO" id="GO:0006351">
    <property type="term" value="P:DNA-templated transcription"/>
    <property type="evidence" value="ECO:0007669"/>
    <property type="project" value="TreeGrafter"/>
</dbReference>
<dbReference type="InterPro" id="IPR036388">
    <property type="entry name" value="WH-like_DNA-bd_sf"/>
</dbReference>
<dbReference type="RefSeq" id="WP_087047552.1">
    <property type="nucleotide sequence ID" value="NZ_FCOB02000020.1"/>
</dbReference>
<evidence type="ECO:0000313" key="7">
    <source>
        <dbReference type="Proteomes" id="UP000054978"/>
    </source>
</evidence>
<comment type="similarity">
    <text evidence="1">Belongs to the LysR transcriptional regulatory family.</text>
</comment>
<name>A0A158CCF1_9BURK</name>
<dbReference type="Gene3D" id="3.40.190.290">
    <property type="match status" value="1"/>
</dbReference>
<dbReference type="Pfam" id="PF03466">
    <property type="entry name" value="LysR_substrate"/>
    <property type="match status" value="1"/>
</dbReference>